<sequence>MKQDPLYVLENSVPIDAQYYLQQQLSKPLLRSGGLMAFAQKRNTCIGCRAVLKTDAALCDFCKKRESELYQREVAYLNHLEERFSRLWTECQRSQGSLHEAVLCTSRDCPIFFMRKKVQKDLEDQQKLVSRFGW</sequence>
<evidence type="ECO:0000313" key="8">
    <source>
        <dbReference type="Proteomes" id="UP001152803"/>
    </source>
</evidence>
<dbReference type="InterPro" id="IPR042087">
    <property type="entry name" value="DNA_pol_B_thumb"/>
</dbReference>
<evidence type="ECO:0000259" key="6">
    <source>
        <dbReference type="Pfam" id="PF14260"/>
    </source>
</evidence>
<evidence type="ECO:0000256" key="3">
    <source>
        <dbReference type="ARBA" id="ARBA00022695"/>
    </source>
</evidence>
<dbReference type="GO" id="GO:0003887">
    <property type="term" value="F:DNA-directed DNA polymerase activity"/>
    <property type="evidence" value="ECO:0007669"/>
    <property type="project" value="UniProtKB-KW"/>
</dbReference>
<name>A0A9Q1CZ06_CONCO</name>
<proteinExistence type="predicted"/>
<comment type="catalytic activity">
    <reaction evidence="5">
        <text>DNA(n) + a 2'-deoxyribonucleoside 5'-triphosphate = DNA(n+1) + diphosphate</text>
        <dbReference type="Rhea" id="RHEA:22508"/>
        <dbReference type="Rhea" id="RHEA-COMP:17339"/>
        <dbReference type="Rhea" id="RHEA-COMP:17340"/>
        <dbReference type="ChEBI" id="CHEBI:33019"/>
        <dbReference type="ChEBI" id="CHEBI:61560"/>
        <dbReference type="ChEBI" id="CHEBI:173112"/>
        <dbReference type="EC" id="2.7.7.7"/>
    </reaction>
</comment>
<dbReference type="OrthoDB" id="2414538at2759"/>
<evidence type="ECO:0000256" key="1">
    <source>
        <dbReference type="ARBA" id="ARBA00012417"/>
    </source>
</evidence>
<gene>
    <name evidence="7" type="ORF">COCON_G00202460</name>
</gene>
<feature type="domain" description="C4-type zinc-finger of DNA polymerase delta" evidence="6">
    <location>
        <begin position="45"/>
        <end position="115"/>
    </location>
</feature>
<evidence type="ECO:0000256" key="5">
    <source>
        <dbReference type="ARBA" id="ARBA00049244"/>
    </source>
</evidence>
<evidence type="ECO:0000256" key="2">
    <source>
        <dbReference type="ARBA" id="ARBA00022679"/>
    </source>
</evidence>
<reference evidence="7" key="1">
    <citation type="journal article" date="2023" name="Science">
        <title>Genome structures resolve the early diversification of teleost fishes.</title>
        <authorList>
            <person name="Parey E."/>
            <person name="Louis A."/>
            <person name="Montfort J."/>
            <person name="Bouchez O."/>
            <person name="Roques C."/>
            <person name="Iampietro C."/>
            <person name="Lluch J."/>
            <person name="Castinel A."/>
            <person name="Donnadieu C."/>
            <person name="Desvignes T."/>
            <person name="Floi Bucao C."/>
            <person name="Jouanno E."/>
            <person name="Wen M."/>
            <person name="Mejri S."/>
            <person name="Dirks R."/>
            <person name="Jansen H."/>
            <person name="Henkel C."/>
            <person name="Chen W.J."/>
            <person name="Zahm M."/>
            <person name="Cabau C."/>
            <person name="Klopp C."/>
            <person name="Thompson A.W."/>
            <person name="Robinson-Rechavi M."/>
            <person name="Braasch I."/>
            <person name="Lecointre G."/>
            <person name="Bobe J."/>
            <person name="Postlethwait J.H."/>
            <person name="Berthelot C."/>
            <person name="Roest Crollius H."/>
            <person name="Guiguen Y."/>
        </authorList>
    </citation>
    <scope>NUCLEOTIDE SEQUENCE</scope>
    <source>
        <strain evidence="7">Concon-B</strain>
    </source>
</reference>
<dbReference type="EC" id="2.7.7.7" evidence="1"/>
<accession>A0A9Q1CZ06</accession>
<comment type="caution">
    <text evidence="7">The sequence shown here is derived from an EMBL/GenBank/DDBJ whole genome shotgun (WGS) entry which is preliminary data.</text>
</comment>
<dbReference type="Gene3D" id="1.10.132.60">
    <property type="entry name" value="DNA polymerase family B, C-terminal domain"/>
    <property type="match status" value="1"/>
</dbReference>
<keyword evidence="3" id="KW-0548">Nucleotidyltransferase</keyword>
<protein>
    <recommendedName>
        <fullName evidence="1">DNA-directed DNA polymerase</fullName>
        <ecNumber evidence="1">2.7.7.7</ecNumber>
    </recommendedName>
</protein>
<keyword evidence="4" id="KW-0239">DNA-directed DNA polymerase</keyword>
<keyword evidence="8" id="KW-1185">Reference proteome</keyword>
<dbReference type="AlphaFoldDB" id="A0A9Q1CZ06"/>
<organism evidence="7 8">
    <name type="scientific">Conger conger</name>
    <name type="common">Conger eel</name>
    <name type="synonym">Muraena conger</name>
    <dbReference type="NCBI Taxonomy" id="82655"/>
    <lineage>
        <taxon>Eukaryota</taxon>
        <taxon>Metazoa</taxon>
        <taxon>Chordata</taxon>
        <taxon>Craniata</taxon>
        <taxon>Vertebrata</taxon>
        <taxon>Euteleostomi</taxon>
        <taxon>Actinopterygii</taxon>
        <taxon>Neopterygii</taxon>
        <taxon>Teleostei</taxon>
        <taxon>Anguilliformes</taxon>
        <taxon>Congridae</taxon>
        <taxon>Conger</taxon>
    </lineage>
</organism>
<evidence type="ECO:0000256" key="4">
    <source>
        <dbReference type="ARBA" id="ARBA00022932"/>
    </source>
</evidence>
<evidence type="ECO:0000313" key="7">
    <source>
        <dbReference type="EMBL" id="KAJ8253634.1"/>
    </source>
</evidence>
<dbReference type="InterPro" id="IPR025687">
    <property type="entry name" value="Znf-C4pol"/>
</dbReference>
<dbReference type="Pfam" id="PF14260">
    <property type="entry name" value="zf-C4pol"/>
    <property type="match status" value="1"/>
</dbReference>
<dbReference type="Proteomes" id="UP001152803">
    <property type="component" value="Unassembled WGS sequence"/>
</dbReference>
<keyword evidence="2" id="KW-0808">Transferase</keyword>
<dbReference type="EMBL" id="JAFJMO010000016">
    <property type="protein sequence ID" value="KAJ8253634.1"/>
    <property type="molecule type" value="Genomic_DNA"/>
</dbReference>